<sequence length="58" mass="6301">MLLYCKVYLHLLACSELLGCESGALPCYGASVISVNIDGSFASNLVLLLFWFLLLSTD</sequence>
<reference evidence="2" key="1">
    <citation type="submission" date="2014-09" db="EMBL/GenBank/DDBJ databases">
        <authorList>
            <person name="Magalhaes I.L.F."/>
            <person name="Oliveira U."/>
            <person name="Santos F.R."/>
            <person name="Vidigal T.H.D.A."/>
            <person name="Brescovit A.D."/>
            <person name="Santos A.J."/>
        </authorList>
    </citation>
    <scope>NUCLEOTIDE SEQUENCE</scope>
    <source>
        <tissue evidence="2">Shoot tissue taken approximately 20 cm above the soil surface</tissue>
    </source>
</reference>
<evidence type="ECO:0000313" key="2">
    <source>
        <dbReference type="EMBL" id="JAD76381.1"/>
    </source>
</evidence>
<evidence type="ECO:0000256" key="1">
    <source>
        <dbReference type="SAM" id="Phobius"/>
    </source>
</evidence>
<keyword evidence="1" id="KW-0812">Transmembrane</keyword>
<organism evidence="2">
    <name type="scientific">Arundo donax</name>
    <name type="common">Giant reed</name>
    <name type="synonym">Donax arundinaceus</name>
    <dbReference type="NCBI Taxonomy" id="35708"/>
    <lineage>
        <taxon>Eukaryota</taxon>
        <taxon>Viridiplantae</taxon>
        <taxon>Streptophyta</taxon>
        <taxon>Embryophyta</taxon>
        <taxon>Tracheophyta</taxon>
        <taxon>Spermatophyta</taxon>
        <taxon>Magnoliopsida</taxon>
        <taxon>Liliopsida</taxon>
        <taxon>Poales</taxon>
        <taxon>Poaceae</taxon>
        <taxon>PACMAD clade</taxon>
        <taxon>Arundinoideae</taxon>
        <taxon>Arundineae</taxon>
        <taxon>Arundo</taxon>
    </lineage>
</organism>
<reference evidence="2" key="2">
    <citation type="journal article" date="2015" name="Data Brief">
        <title>Shoot transcriptome of the giant reed, Arundo donax.</title>
        <authorList>
            <person name="Barrero R.A."/>
            <person name="Guerrero F.D."/>
            <person name="Moolhuijzen P."/>
            <person name="Goolsby J.A."/>
            <person name="Tidwell J."/>
            <person name="Bellgard S.E."/>
            <person name="Bellgard M.I."/>
        </authorList>
    </citation>
    <scope>NUCLEOTIDE SEQUENCE</scope>
    <source>
        <tissue evidence="2">Shoot tissue taken approximately 20 cm above the soil surface</tissue>
    </source>
</reference>
<name>A0A0A9CLB2_ARUDO</name>
<feature type="transmembrane region" description="Helical" evidence="1">
    <location>
        <begin position="39"/>
        <end position="57"/>
    </location>
</feature>
<keyword evidence="1" id="KW-0472">Membrane</keyword>
<keyword evidence="1" id="KW-1133">Transmembrane helix</keyword>
<dbReference type="EMBL" id="GBRH01221514">
    <property type="protein sequence ID" value="JAD76381.1"/>
    <property type="molecule type" value="Transcribed_RNA"/>
</dbReference>
<dbReference type="AlphaFoldDB" id="A0A0A9CLB2"/>
<protein>
    <submittedName>
        <fullName evidence="2">Uncharacterized protein</fullName>
    </submittedName>
</protein>
<accession>A0A0A9CLB2</accession>
<proteinExistence type="predicted"/>